<dbReference type="Gene3D" id="1.20.1260.10">
    <property type="match status" value="1"/>
</dbReference>
<dbReference type="EMBL" id="PVTQ01000016">
    <property type="protein sequence ID" value="PRY85387.1"/>
    <property type="molecule type" value="Genomic_DNA"/>
</dbReference>
<dbReference type="AlphaFoldDB" id="A0A2T0WF98"/>
<dbReference type="SUPFAM" id="SSF47240">
    <property type="entry name" value="Ferritin-like"/>
    <property type="match status" value="1"/>
</dbReference>
<accession>A0A2T0WF98</accession>
<dbReference type="InterPro" id="IPR009078">
    <property type="entry name" value="Ferritin-like_SF"/>
</dbReference>
<evidence type="ECO:0000259" key="3">
    <source>
        <dbReference type="Pfam" id="PF00210"/>
    </source>
</evidence>
<gene>
    <name evidence="4" type="ORF">CLV74_11641</name>
</gene>
<evidence type="ECO:0000313" key="4">
    <source>
        <dbReference type="EMBL" id="PRY85387.1"/>
    </source>
</evidence>
<organism evidence="4 5">
    <name type="scientific">Donghicola tyrosinivorans</name>
    <dbReference type="NCBI Taxonomy" id="1652492"/>
    <lineage>
        <taxon>Bacteria</taxon>
        <taxon>Pseudomonadati</taxon>
        <taxon>Pseudomonadota</taxon>
        <taxon>Alphaproteobacteria</taxon>
        <taxon>Rhodobacterales</taxon>
        <taxon>Roseobacteraceae</taxon>
        <taxon>Donghicola</taxon>
    </lineage>
</organism>
<evidence type="ECO:0000313" key="5">
    <source>
        <dbReference type="Proteomes" id="UP000238392"/>
    </source>
</evidence>
<dbReference type="Proteomes" id="UP000238392">
    <property type="component" value="Unassembled WGS sequence"/>
</dbReference>
<dbReference type="PANTHER" id="PTHR42932">
    <property type="entry name" value="GENERAL STRESS PROTEIN 20U"/>
    <property type="match status" value="1"/>
</dbReference>
<dbReference type="InterPro" id="IPR002177">
    <property type="entry name" value="DPS_DNA-bd"/>
</dbReference>
<dbReference type="GO" id="GO:0008199">
    <property type="term" value="F:ferric iron binding"/>
    <property type="evidence" value="ECO:0007669"/>
    <property type="project" value="InterPro"/>
</dbReference>
<dbReference type="InterPro" id="IPR012347">
    <property type="entry name" value="Ferritin-like"/>
</dbReference>
<feature type="domain" description="Ferritin/DPS" evidence="3">
    <location>
        <begin position="26"/>
        <end position="163"/>
    </location>
</feature>
<proteinExistence type="inferred from homology"/>
<keyword evidence="4" id="KW-0238">DNA-binding</keyword>
<dbReference type="Pfam" id="PF00210">
    <property type="entry name" value="Ferritin"/>
    <property type="match status" value="1"/>
</dbReference>
<comment type="caution">
    <text evidence="4">The sequence shown here is derived from an EMBL/GenBank/DDBJ whole genome shotgun (WGS) entry which is preliminary data.</text>
</comment>
<reference evidence="4 5" key="1">
    <citation type="submission" date="2018-03" db="EMBL/GenBank/DDBJ databases">
        <title>Genomic Encyclopedia of Archaeal and Bacterial Type Strains, Phase II (KMG-II): from individual species to whole genera.</title>
        <authorList>
            <person name="Goeker M."/>
        </authorList>
    </citation>
    <scope>NUCLEOTIDE SEQUENCE [LARGE SCALE GENOMIC DNA]</scope>
    <source>
        <strain evidence="4 5">DSM 100212</strain>
    </source>
</reference>
<dbReference type="OrthoDB" id="9797687at2"/>
<dbReference type="PRINTS" id="PR01346">
    <property type="entry name" value="HELNAPAPROT"/>
</dbReference>
<evidence type="ECO:0000256" key="1">
    <source>
        <dbReference type="ARBA" id="ARBA00009497"/>
    </source>
</evidence>
<protein>
    <submittedName>
        <fullName evidence="4">Starvation-inducible DNA-binding protein</fullName>
    </submittedName>
</protein>
<keyword evidence="5" id="KW-1185">Reference proteome</keyword>
<sequence>MKDVLETTPQNAPVNTGVRDTGPLAEALSDVLADTYRLMFKTHAYHWNVEGPLFFSIHNLTEEQYEDLFAAADELAERIRALGHLAPLTMADILERSVIKDAEGTPDARTMVEDLAKDHERIAHRMHALIEMTEGRKDAVTEDMATARSAFHEKAAWMLRAIAKD</sequence>
<dbReference type="RefSeq" id="WP_106267605.1">
    <property type="nucleotide sequence ID" value="NZ_PVTQ01000016.1"/>
</dbReference>
<dbReference type="GO" id="GO:0003677">
    <property type="term" value="F:DNA binding"/>
    <property type="evidence" value="ECO:0007669"/>
    <property type="project" value="UniProtKB-KW"/>
</dbReference>
<dbReference type="CDD" id="cd01043">
    <property type="entry name" value="DPS"/>
    <property type="match status" value="1"/>
</dbReference>
<dbReference type="PIRSF" id="PIRSF005900">
    <property type="entry name" value="Dps"/>
    <property type="match status" value="1"/>
</dbReference>
<comment type="similarity">
    <text evidence="1 2">Belongs to the Dps family.</text>
</comment>
<dbReference type="InterPro" id="IPR008331">
    <property type="entry name" value="Ferritin_DPS_dom"/>
</dbReference>
<dbReference type="PANTHER" id="PTHR42932:SF3">
    <property type="entry name" value="DNA PROTECTION DURING STARVATION PROTEIN"/>
    <property type="match status" value="1"/>
</dbReference>
<name>A0A2T0WF98_9RHOB</name>
<evidence type="ECO:0000256" key="2">
    <source>
        <dbReference type="RuleBase" id="RU003875"/>
    </source>
</evidence>